<dbReference type="Proteomes" id="UP000299084">
    <property type="component" value="Unassembled WGS sequence"/>
</dbReference>
<dbReference type="GO" id="GO:0045134">
    <property type="term" value="F:UDP phosphatase activity"/>
    <property type="evidence" value="ECO:0007669"/>
    <property type="project" value="TreeGrafter"/>
</dbReference>
<keyword evidence="4" id="KW-1133">Transmembrane helix</keyword>
<keyword evidence="2 5" id="KW-0378">Hydrolase</keyword>
<keyword evidence="6" id="KW-1185">Reference proteome</keyword>
<dbReference type="PANTHER" id="PTHR11782:SF38">
    <property type="entry name" value="ECTONUCLEOSIDE TRIPHOSPHATE DIPHOSPHOHYDROLASE 3"/>
    <property type="match status" value="1"/>
</dbReference>
<evidence type="ECO:0000256" key="4">
    <source>
        <dbReference type="SAM" id="Phobius"/>
    </source>
</evidence>
<dbReference type="EMBL" id="JWIN03000017">
    <property type="protein sequence ID" value="KAB1263987.1"/>
    <property type="molecule type" value="Genomic_DNA"/>
</dbReference>
<proteinExistence type="inferred from homology"/>
<feature type="transmembrane region" description="Helical" evidence="4">
    <location>
        <begin position="410"/>
        <end position="433"/>
    </location>
</feature>
<organism evidence="5 6">
    <name type="scientific">Camelus dromedarius</name>
    <name type="common">Dromedary</name>
    <name type="synonym">Arabian camel</name>
    <dbReference type="NCBI Taxonomy" id="9838"/>
    <lineage>
        <taxon>Eukaryota</taxon>
        <taxon>Metazoa</taxon>
        <taxon>Chordata</taxon>
        <taxon>Craniata</taxon>
        <taxon>Vertebrata</taxon>
        <taxon>Euteleostomi</taxon>
        <taxon>Mammalia</taxon>
        <taxon>Eutheria</taxon>
        <taxon>Laurasiatheria</taxon>
        <taxon>Artiodactyla</taxon>
        <taxon>Tylopoda</taxon>
        <taxon>Camelidae</taxon>
        <taxon>Camelus</taxon>
    </lineage>
</organism>
<dbReference type="GO" id="GO:0005524">
    <property type="term" value="F:ATP binding"/>
    <property type="evidence" value="ECO:0007669"/>
    <property type="project" value="UniProtKB-KW"/>
</dbReference>
<dbReference type="AlphaFoldDB" id="A0A5N4CYY9"/>
<gene>
    <name evidence="5" type="ORF">Cadr_000020159</name>
</gene>
<keyword evidence="4" id="KW-0472">Membrane</keyword>
<feature type="binding site" evidence="3">
    <location>
        <begin position="184"/>
        <end position="188"/>
    </location>
    <ligand>
        <name>ATP</name>
        <dbReference type="ChEBI" id="CHEBI:30616"/>
    </ligand>
</feature>
<dbReference type="GO" id="GO:0009134">
    <property type="term" value="P:nucleoside diphosphate catabolic process"/>
    <property type="evidence" value="ECO:0007669"/>
    <property type="project" value="TreeGrafter"/>
</dbReference>
<dbReference type="Gene3D" id="3.30.420.150">
    <property type="entry name" value="Exopolyphosphatase. Domain 2"/>
    <property type="match status" value="2"/>
</dbReference>
<sequence length="452" mass="50229">MVNLAVGRTLLHAGRLAGTAAAPVAFIRSSAHRPVPSSQFPLICLLGLPVLGLKGFSRTPAIITFVVLLLSTVVLVTITVIQIHQKEVLLPGLKYGIVLDAGSSRTTVYVYQWPAEKENNTGVVSETFKCSVKGSGISSYWKKPQDAPKAFEDCMQKVKRQRNLWHMWVHPNGAETVGALDLGGASTQISFVAEEKVGQNNSSTTVSLYGYEYMLYTHSFQCYGRNEAERRFLALLLQNSTTKTKVTNPCYPRNYTTTFIGADVFGSLCTADLRPKSHDPSNITFEGTGDPSLCREKVASLFNFKACHDQRNCSFDGVYQPKVKGSFLLPLLLPRFDEGYARSYCFSAHYIYHLLVHGYKFTEETWPKIHFEKEVGNSSIGWSLGYMLSLTNQIPAESRLIRLPIQPSSFTGIVAFFAAVALLCLTYLVYLCVSSRNQRRSQNSLDHVVDSE</sequence>
<keyword evidence="3" id="KW-0067">ATP-binding</keyword>
<protein>
    <submittedName>
        <fullName evidence="5">Ectonucleoside triphosphate diphosphohydrolase 3</fullName>
    </submittedName>
</protein>
<dbReference type="InterPro" id="IPR000407">
    <property type="entry name" value="GDA1_CD39_NTPase"/>
</dbReference>
<accession>A0A5N4CYY9</accession>
<name>A0A5N4CYY9_CAMDR</name>
<comment type="caution">
    <text evidence="5">The sequence shown here is derived from an EMBL/GenBank/DDBJ whole genome shotgun (WGS) entry which is preliminary data.</text>
</comment>
<keyword evidence="3" id="KW-0547">Nucleotide-binding</keyword>
<reference evidence="5 6" key="1">
    <citation type="journal article" date="2019" name="Mol. Ecol. Resour.">
        <title>Improving Illumina assemblies with Hi-C and long reads: an example with the North African dromedary.</title>
        <authorList>
            <person name="Elbers J.P."/>
            <person name="Rogers M.F."/>
            <person name="Perelman P.L."/>
            <person name="Proskuryakova A.A."/>
            <person name="Serdyukova N.A."/>
            <person name="Johnson W.E."/>
            <person name="Horin P."/>
            <person name="Corander J."/>
            <person name="Murphy D."/>
            <person name="Burger P.A."/>
        </authorList>
    </citation>
    <scope>NUCLEOTIDE SEQUENCE [LARGE SCALE GENOMIC DNA]</scope>
    <source>
        <strain evidence="5">Drom800</strain>
        <tissue evidence="5">Blood</tissue>
    </source>
</reference>
<dbReference type="GO" id="GO:0005886">
    <property type="term" value="C:plasma membrane"/>
    <property type="evidence" value="ECO:0007669"/>
    <property type="project" value="TreeGrafter"/>
</dbReference>
<evidence type="ECO:0000256" key="1">
    <source>
        <dbReference type="ARBA" id="ARBA00009283"/>
    </source>
</evidence>
<evidence type="ECO:0000256" key="2">
    <source>
        <dbReference type="ARBA" id="ARBA00022801"/>
    </source>
</evidence>
<dbReference type="GO" id="GO:0017111">
    <property type="term" value="F:ribonucleoside triphosphate phosphatase activity"/>
    <property type="evidence" value="ECO:0007669"/>
    <property type="project" value="TreeGrafter"/>
</dbReference>
<dbReference type="GO" id="GO:0004382">
    <property type="term" value="F:GDP phosphatase activity"/>
    <property type="evidence" value="ECO:0007669"/>
    <property type="project" value="TreeGrafter"/>
</dbReference>
<evidence type="ECO:0000313" key="6">
    <source>
        <dbReference type="Proteomes" id="UP000299084"/>
    </source>
</evidence>
<evidence type="ECO:0000313" key="5">
    <source>
        <dbReference type="EMBL" id="KAB1263987.1"/>
    </source>
</evidence>
<evidence type="ECO:0000256" key="3">
    <source>
        <dbReference type="PIRSR" id="PIRSR600407-2"/>
    </source>
</evidence>
<keyword evidence="4" id="KW-0812">Transmembrane</keyword>
<comment type="similarity">
    <text evidence="1">Belongs to the GDA1/CD39 NTPase family.</text>
</comment>
<dbReference type="PANTHER" id="PTHR11782">
    <property type="entry name" value="ADENOSINE/GUANOSINE DIPHOSPHATASE"/>
    <property type="match status" value="1"/>
</dbReference>
<feature type="transmembrane region" description="Helical" evidence="4">
    <location>
        <begin position="63"/>
        <end position="83"/>
    </location>
</feature>
<dbReference type="Pfam" id="PF01150">
    <property type="entry name" value="GDA1_CD39"/>
    <property type="match status" value="3"/>
</dbReference>